<dbReference type="PANTHER" id="PTHR46268">
    <property type="entry name" value="STRESS RESPONSE PROTEIN NHAX"/>
    <property type="match status" value="1"/>
</dbReference>
<comment type="caution">
    <text evidence="3">The sequence shown here is derived from an EMBL/GenBank/DDBJ whole genome shotgun (WGS) entry which is preliminary data.</text>
</comment>
<dbReference type="InterPro" id="IPR014729">
    <property type="entry name" value="Rossmann-like_a/b/a_fold"/>
</dbReference>
<dbReference type="PANTHER" id="PTHR46268:SF6">
    <property type="entry name" value="UNIVERSAL STRESS PROTEIN UP12"/>
    <property type="match status" value="1"/>
</dbReference>
<dbReference type="Pfam" id="PF00582">
    <property type="entry name" value="Usp"/>
    <property type="match status" value="1"/>
</dbReference>
<dbReference type="Proteomes" id="UP000319908">
    <property type="component" value="Unassembled WGS sequence"/>
</dbReference>
<comment type="similarity">
    <text evidence="1">Belongs to the universal stress protein A family.</text>
</comment>
<keyword evidence="4" id="KW-1185">Reference proteome</keyword>
<dbReference type="AlphaFoldDB" id="A0A5C6C6S2"/>
<gene>
    <name evidence="3" type="primary">nhaX</name>
    <name evidence="3" type="ORF">Poly21_18620</name>
</gene>
<dbReference type="PRINTS" id="PR01438">
    <property type="entry name" value="UNVRSLSTRESS"/>
</dbReference>
<dbReference type="InterPro" id="IPR006016">
    <property type="entry name" value="UspA"/>
</dbReference>
<evidence type="ECO:0000313" key="3">
    <source>
        <dbReference type="EMBL" id="TWU19687.1"/>
    </source>
</evidence>
<name>A0A5C6C6S2_9BACT</name>
<evidence type="ECO:0000259" key="2">
    <source>
        <dbReference type="Pfam" id="PF00582"/>
    </source>
</evidence>
<feature type="domain" description="UspA" evidence="2">
    <location>
        <begin position="7"/>
        <end position="158"/>
    </location>
</feature>
<sequence length="159" mass="17357">MNHFENSKILAPYDFSKFSLEAVETAMKIAGKNENVTVLHVVDPVPLYGYSGDTGLGMAGGADWGLPEIGLAAQIDDDHVHRALKTMQAEFNNARHQGLNYDTVVNDPTHGITEYAEQNAFDLIVLPSHGRTGVTRLLIGSTAERVVRFAHCPVLVLRS</sequence>
<dbReference type="Gene3D" id="3.40.50.620">
    <property type="entry name" value="HUPs"/>
    <property type="match status" value="1"/>
</dbReference>
<protein>
    <submittedName>
        <fullName evidence="3">Stress response protein NhaX</fullName>
    </submittedName>
</protein>
<accession>A0A5C6C6S2</accession>
<dbReference type="SUPFAM" id="SSF52402">
    <property type="entry name" value="Adenine nucleotide alpha hydrolases-like"/>
    <property type="match status" value="1"/>
</dbReference>
<dbReference type="InterPro" id="IPR006015">
    <property type="entry name" value="Universal_stress_UspA"/>
</dbReference>
<organism evidence="3 4">
    <name type="scientific">Allorhodopirellula heiligendammensis</name>
    <dbReference type="NCBI Taxonomy" id="2714739"/>
    <lineage>
        <taxon>Bacteria</taxon>
        <taxon>Pseudomonadati</taxon>
        <taxon>Planctomycetota</taxon>
        <taxon>Planctomycetia</taxon>
        <taxon>Pirellulales</taxon>
        <taxon>Pirellulaceae</taxon>
        <taxon>Allorhodopirellula</taxon>
    </lineage>
</organism>
<proteinExistence type="inferred from homology"/>
<dbReference type="RefSeq" id="WP_146406453.1">
    <property type="nucleotide sequence ID" value="NZ_SJPU01000001.1"/>
</dbReference>
<evidence type="ECO:0000313" key="4">
    <source>
        <dbReference type="Proteomes" id="UP000319908"/>
    </source>
</evidence>
<dbReference type="EMBL" id="SJPU01000001">
    <property type="protein sequence ID" value="TWU19687.1"/>
    <property type="molecule type" value="Genomic_DNA"/>
</dbReference>
<dbReference type="CDD" id="cd00293">
    <property type="entry name" value="USP-like"/>
    <property type="match status" value="1"/>
</dbReference>
<reference evidence="3 4" key="1">
    <citation type="journal article" date="2020" name="Antonie Van Leeuwenhoek">
        <title>Rhodopirellula heiligendammensis sp. nov., Rhodopirellula pilleata sp. nov., and Rhodopirellula solitaria sp. nov. isolated from natural or artificial marine surfaces in Northern Germany and California, USA, and emended description of the genus Rhodopirellula.</title>
        <authorList>
            <person name="Kallscheuer N."/>
            <person name="Wiegand S."/>
            <person name="Jogler M."/>
            <person name="Boedeker C."/>
            <person name="Peeters S.H."/>
            <person name="Rast P."/>
            <person name="Heuer A."/>
            <person name="Jetten M.S.M."/>
            <person name="Rohde M."/>
            <person name="Jogler C."/>
        </authorList>
    </citation>
    <scope>NUCLEOTIDE SEQUENCE [LARGE SCALE GENOMIC DNA]</scope>
    <source>
        <strain evidence="3 4">Poly21</strain>
    </source>
</reference>
<evidence type="ECO:0000256" key="1">
    <source>
        <dbReference type="ARBA" id="ARBA00008791"/>
    </source>
</evidence>
<dbReference type="OrthoDB" id="9794782at2"/>